<keyword evidence="1" id="KW-1133">Transmembrane helix</keyword>
<reference evidence="2 3" key="1">
    <citation type="submission" date="2023-07" db="EMBL/GenBank/DDBJ databases">
        <title>Genomic Encyclopedia of Type Strains, Phase IV (KMG-IV): sequencing the most valuable type-strain genomes for metagenomic binning, comparative biology and taxonomic classification.</title>
        <authorList>
            <person name="Goeker M."/>
        </authorList>
    </citation>
    <scope>NUCLEOTIDE SEQUENCE [LARGE SCALE GENOMIC DNA]</scope>
    <source>
        <strain evidence="2 3">DSM 1111</strain>
    </source>
</reference>
<dbReference type="EMBL" id="JAUSUW010000004">
    <property type="protein sequence ID" value="MDQ0420855.1"/>
    <property type="molecule type" value="Genomic_DNA"/>
</dbReference>
<sequence length="118" mass="13512">MQNFKEIYSIIKMLWTNSSIFGKIFFVASLTQLSYIFITVFTIIYSNEDALGHSETLWMILLLQVVILFVNVWGFIAELRDDDSWFCAIGWLGTLGNTIFIIPLKQIANLIPLVMPAT</sequence>
<evidence type="ECO:0000256" key="1">
    <source>
        <dbReference type="SAM" id="Phobius"/>
    </source>
</evidence>
<dbReference type="Proteomes" id="UP001238496">
    <property type="component" value="Unassembled WGS sequence"/>
</dbReference>
<feature type="transmembrane region" description="Helical" evidence="1">
    <location>
        <begin position="57"/>
        <end position="77"/>
    </location>
</feature>
<gene>
    <name evidence="2" type="ORF">J2045_001879</name>
</gene>
<organism evidence="2 3">
    <name type="scientific">Peteryoungia aggregata LMG 23059</name>
    <dbReference type="NCBI Taxonomy" id="1368425"/>
    <lineage>
        <taxon>Bacteria</taxon>
        <taxon>Pseudomonadati</taxon>
        <taxon>Pseudomonadota</taxon>
        <taxon>Alphaproteobacteria</taxon>
        <taxon>Hyphomicrobiales</taxon>
        <taxon>Rhizobiaceae</taxon>
        <taxon>Peteryoungia</taxon>
    </lineage>
</organism>
<feature type="transmembrane region" description="Helical" evidence="1">
    <location>
        <begin position="20"/>
        <end position="45"/>
    </location>
</feature>
<dbReference type="RefSeq" id="WP_307371965.1">
    <property type="nucleotide sequence ID" value="NZ_JAUSUW010000004.1"/>
</dbReference>
<keyword evidence="3" id="KW-1185">Reference proteome</keyword>
<protein>
    <submittedName>
        <fullName evidence="2">Uncharacterized protein</fullName>
    </submittedName>
</protein>
<accession>A0ABU0G687</accession>
<evidence type="ECO:0000313" key="2">
    <source>
        <dbReference type="EMBL" id="MDQ0420855.1"/>
    </source>
</evidence>
<name>A0ABU0G687_9HYPH</name>
<keyword evidence="1" id="KW-0812">Transmembrane</keyword>
<evidence type="ECO:0000313" key="3">
    <source>
        <dbReference type="Proteomes" id="UP001238496"/>
    </source>
</evidence>
<comment type="caution">
    <text evidence="2">The sequence shown here is derived from an EMBL/GenBank/DDBJ whole genome shotgun (WGS) entry which is preliminary data.</text>
</comment>
<proteinExistence type="predicted"/>
<feature type="transmembrane region" description="Helical" evidence="1">
    <location>
        <begin position="84"/>
        <end position="104"/>
    </location>
</feature>
<keyword evidence="1" id="KW-0472">Membrane</keyword>